<dbReference type="EMBL" id="JACRTE010000007">
    <property type="protein sequence ID" value="MBC8596719.1"/>
    <property type="molecule type" value="Genomic_DNA"/>
</dbReference>
<evidence type="ECO:0000313" key="11">
    <source>
        <dbReference type="Proteomes" id="UP000647416"/>
    </source>
</evidence>
<evidence type="ECO:0000256" key="5">
    <source>
        <dbReference type="ARBA" id="ARBA00022692"/>
    </source>
</evidence>
<feature type="transmembrane region" description="Helical" evidence="8">
    <location>
        <begin position="229"/>
        <end position="255"/>
    </location>
</feature>
<comment type="subcellular location">
    <subcellularLocation>
        <location evidence="1">Cell membrane</location>
        <topology evidence="1">Multi-pass membrane protein</topology>
    </subcellularLocation>
</comment>
<feature type="domain" description="Glycosyltransferase RgtA/B/C/D-like" evidence="9">
    <location>
        <begin position="131"/>
        <end position="279"/>
    </location>
</feature>
<evidence type="ECO:0000259" key="9">
    <source>
        <dbReference type="Pfam" id="PF13231"/>
    </source>
</evidence>
<feature type="transmembrane region" description="Helical" evidence="8">
    <location>
        <begin position="424"/>
        <end position="442"/>
    </location>
</feature>
<name>A0A926FDY9_9FIRM</name>
<dbReference type="GO" id="GO:0016763">
    <property type="term" value="F:pentosyltransferase activity"/>
    <property type="evidence" value="ECO:0007669"/>
    <property type="project" value="TreeGrafter"/>
</dbReference>
<keyword evidence="5 8" id="KW-0812">Transmembrane</keyword>
<dbReference type="InterPro" id="IPR050297">
    <property type="entry name" value="LipidA_mod_glycosyltrf_83"/>
</dbReference>
<dbReference type="InterPro" id="IPR038731">
    <property type="entry name" value="RgtA/B/C-like"/>
</dbReference>
<feature type="transmembrane region" description="Helical" evidence="8">
    <location>
        <begin position="178"/>
        <end position="196"/>
    </location>
</feature>
<keyword evidence="2" id="KW-1003">Cell membrane</keyword>
<feature type="transmembrane region" description="Helical" evidence="8">
    <location>
        <begin position="145"/>
        <end position="166"/>
    </location>
</feature>
<feature type="transmembrane region" description="Helical" evidence="8">
    <location>
        <begin position="7"/>
        <end position="29"/>
    </location>
</feature>
<evidence type="ECO:0000256" key="2">
    <source>
        <dbReference type="ARBA" id="ARBA00022475"/>
    </source>
</evidence>
<evidence type="ECO:0000256" key="8">
    <source>
        <dbReference type="SAM" id="Phobius"/>
    </source>
</evidence>
<feature type="transmembrane region" description="Helical" evidence="8">
    <location>
        <begin position="448"/>
        <end position="468"/>
    </location>
</feature>
<dbReference type="Proteomes" id="UP000647416">
    <property type="component" value="Unassembled WGS sequence"/>
</dbReference>
<feature type="transmembrane region" description="Helical" evidence="8">
    <location>
        <begin position="35"/>
        <end position="56"/>
    </location>
</feature>
<evidence type="ECO:0000256" key="4">
    <source>
        <dbReference type="ARBA" id="ARBA00022679"/>
    </source>
</evidence>
<feature type="transmembrane region" description="Helical" evidence="8">
    <location>
        <begin position="68"/>
        <end position="85"/>
    </location>
</feature>
<dbReference type="AlphaFoldDB" id="A0A926FDY9"/>
<keyword evidence="6 8" id="KW-1133">Transmembrane helix</keyword>
<dbReference type="PANTHER" id="PTHR33908:SF11">
    <property type="entry name" value="MEMBRANE PROTEIN"/>
    <property type="match status" value="1"/>
</dbReference>
<keyword evidence="11" id="KW-1185">Reference proteome</keyword>
<evidence type="ECO:0000256" key="7">
    <source>
        <dbReference type="ARBA" id="ARBA00023136"/>
    </source>
</evidence>
<dbReference type="PANTHER" id="PTHR33908">
    <property type="entry name" value="MANNOSYLTRANSFERASE YKCB-RELATED"/>
    <property type="match status" value="1"/>
</dbReference>
<dbReference type="Pfam" id="PF13231">
    <property type="entry name" value="PMT_2"/>
    <property type="match status" value="1"/>
</dbReference>
<evidence type="ECO:0000313" key="10">
    <source>
        <dbReference type="EMBL" id="MBC8596719.1"/>
    </source>
</evidence>
<reference evidence="10" key="1">
    <citation type="submission" date="2020-08" db="EMBL/GenBank/DDBJ databases">
        <title>Genome public.</title>
        <authorList>
            <person name="Liu C."/>
            <person name="Sun Q."/>
        </authorList>
    </citation>
    <scope>NUCLEOTIDE SEQUENCE</scope>
    <source>
        <strain evidence="10">NSJ-50</strain>
    </source>
</reference>
<feature type="transmembrane region" description="Helical" evidence="8">
    <location>
        <begin position="397"/>
        <end position="417"/>
    </location>
</feature>
<dbReference type="RefSeq" id="WP_262432136.1">
    <property type="nucleotide sequence ID" value="NZ_JACRTE010000007.1"/>
</dbReference>
<feature type="transmembrane region" description="Helical" evidence="8">
    <location>
        <begin position="267"/>
        <end position="289"/>
    </location>
</feature>
<evidence type="ECO:0000256" key="3">
    <source>
        <dbReference type="ARBA" id="ARBA00022676"/>
    </source>
</evidence>
<keyword evidence="7 8" id="KW-0472">Membrane</keyword>
<organism evidence="10 11">
    <name type="scientific">Qingrenia yutianensis</name>
    <dbReference type="NCBI Taxonomy" id="2763676"/>
    <lineage>
        <taxon>Bacteria</taxon>
        <taxon>Bacillati</taxon>
        <taxon>Bacillota</taxon>
        <taxon>Clostridia</taxon>
        <taxon>Eubacteriales</taxon>
        <taxon>Oscillospiraceae</taxon>
        <taxon>Qingrenia</taxon>
    </lineage>
</organism>
<evidence type="ECO:0000256" key="6">
    <source>
        <dbReference type="ARBA" id="ARBA00022989"/>
    </source>
</evidence>
<accession>A0A926FDY9</accession>
<keyword evidence="4" id="KW-0808">Transferase</keyword>
<dbReference type="GO" id="GO:0005886">
    <property type="term" value="C:plasma membrane"/>
    <property type="evidence" value="ECO:0007669"/>
    <property type="project" value="UniProtKB-SubCell"/>
</dbReference>
<dbReference type="GO" id="GO:0009103">
    <property type="term" value="P:lipopolysaccharide biosynthetic process"/>
    <property type="evidence" value="ECO:0007669"/>
    <property type="project" value="UniProtKB-ARBA"/>
</dbReference>
<comment type="caution">
    <text evidence="10">The sequence shown here is derived from an EMBL/GenBank/DDBJ whole genome shotgun (WGS) entry which is preliminary data.</text>
</comment>
<feature type="transmembrane region" description="Helical" evidence="8">
    <location>
        <begin position="201"/>
        <end position="217"/>
    </location>
</feature>
<gene>
    <name evidence="10" type="ORF">H8706_07520</name>
</gene>
<evidence type="ECO:0000256" key="1">
    <source>
        <dbReference type="ARBA" id="ARBA00004651"/>
    </source>
</evidence>
<keyword evidence="3" id="KW-0328">Glycosyltransferase</keyword>
<protein>
    <submittedName>
        <fullName evidence="10">Glycosyltransferase family 39 protein</fullName>
    </submittedName>
</protein>
<sequence>MKKLTNTFVYIFAAFLAVILVMNVINLWSGASVTGVSDVIIGILYSLLMLALALCIKNAKNIGGKSKIFILLAIIFAGTAVRIWYVTFAKTVPISDYETMFNGAKSVASGDYSCFDKFTYFHRFVHMTTFTFVCGILFKIFGVSVLNIQLASAVLSGVCIFIIYLIGKKISGEKLGLIAALFYSGFIPSIAYCAVFTSENFAMPFLLLSLLFVISAYKSAHIGKSAVNMLISGALLAVGCLFRGVAPFYLSAYIIGALTVFAKKTKIISCASLALAFFIVFGSVSSIYYKTGITKYRLTNGGVPFTVYMLVGFNFETGGMFSADDQNIYFEVNKDKDKMAEVVKERLIKRISDNKEKIVPLLFKKTNTIFGYGEFNSVYWSYGNNGTEGAKPYLYTLYRTASVYYIMLILLCLYYAVFTKYKSLLCLLCLMILGFEGGLMLMEVQSRYTYSVAYVFVIIGAMSVYYLGERSKNRR</sequence>
<proteinExistence type="predicted"/>